<dbReference type="PANTHER" id="PTHR34296">
    <property type="entry name" value="TRANSCRIPTIONAL ACTIVATOR PROTEIN MED"/>
    <property type="match status" value="1"/>
</dbReference>
<dbReference type="AlphaFoldDB" id="A0AAN1XS60"/>
<dbReference type="GO" id="GO:0005886">
    <property type="term" value="C:plasma membrane"/>
    <property type="evidence" value="ECO:0007669"/>
    <property type="project" value="UniProtKB-SubCell"/>
</dbReference>
<evidence type="ECO:0000256" key="7">
    <source>
        <dbReference type="SAM" id="SignalP"/>
    </source>
</evidence>
<dbReference type="Pfam" id="PF02608">
    <property type="entry name" value="Bmp"/>
    <property type="match status" value="1"/>
</dbReference>
<dbReference type="KEGG" id="vab:WPS_01520"/>
<keyword evidence="6" id="KW-0449">Lipoprotein</keyword>
<evidence type="ECO:0000256" key="1">
    <source>
        <dbReference type="ARBA" id="ARBA00004193"/>
    </source>
</evidence>
<accession>A0AAN1XS60</accession>
<comment type="similarity">
    <text evidence="2">Belongs to the BMP lipoprotein family.</text>
</comment>
<evidence type="ECO:0000256" key="6">
    <source>
        <dbReference type="ARBA" id="ARBA00023288"/>
    </source>
</evidence>
<dbReference type="InterPro" id="IPR050957">
    <property type="entry name" value="BMP_lipoprotein"/>
</dbReference>
<reference evidence="9 10" key="1">
    <citation type="journal article" date="2022" name="ISME Commun">
        <title>Vulcanimicrobium alpinus gen. nov. sp. nov., the first cultivated representative of the candidate phylum 'Eremiobacterota', is a metabolically versatile aerobic anoxygenic phototroph.</title>
        <authorList>
            <person name="Yabe S."/>
            <person name="Muto K."/>
            <person name="Abe K."/>
            <person name="Yokota A."/>
            <person name="Staudigel H."/>
            <person name="Tebo B.M."/>
        </authorList>
    </citation>
    <scope>NUCLEOTIDE SEQUENCE [LARGE SCALE GENOMIC DNA]</scope>
    <source>
        <strain evidence="9 10">WC8-2</strain>
    </source>
</reference>
<evidence type="ECO:0000256" key="4">
    <source>
        <dbReference type="ARBA" id="ARBA00022729"/>
    </source>
</evidence>
<feature type="domain" description="ABC transporter substrate-binding protein PnrA-like" evidence="8">
    <location>
        <begin position="36"/>
        <end position="329"/>
    </location>
</feature>
<dbReference type="Proteomes" id="UP001317532">
    <property type="component" value="Chromosome"/>
</dbReference>
<dbReference type="EMBL" id="AP025523">
    <property type="protein sequence ID" value="BDE04876.1"/>
    <property type="molecule type" value="Genomic_DNA"/>
</dbReference>
<comment type="subcellular location">
    <subcellularLocation>
        <location evidence="1">Cell membrane</location>
        <topology evidence="1">Lipid-anchor</topology>
    </subcellularLocation>
</comment>
<dbReference type="RefSeq" id="WP_317995965.1">
    <property type="nucleotide sequence ID" value="NZ_AP025523.1"/>
</dbReference>
<evidence type="ECO:0000256" key="5">
    <source>
        <dbReference type="ARBA" id="ARBA00023136"/>
    </source>
</evidence>
<evidence type="ECO:0000256" key="2">
    <source>
        <dbReference type="ARBA" id="ARBA00008610"/>
    </source>
</evidence>
<dbReference type="InterPro" id="IPR028082">
    <property type="entry name" value="Peripla_BP_I"/>
</dbReference>
<dbReference type="Gene3D" id="3.40.50.2300">
    <property type="match status" value="2"/>
</dbReference>
<dbReference type="CDD" id="cd06354">
    <property type="entry name" value="PBP1_PrnA-like"/>
    <property type="match status" value="1"/>
</dbReference>
<dbReference type="PANTHER" id="PTHR34296:SF2">
    <property type="entry name" value="ABC TRANSPORTER GUANOSINE-BINDING PROTEIN NUPN"/>
    <property type="match status" value="1"/>
</dbReference>
<keyword evidence="5" id="KW-0472">Membrane</keyword>
<dbReference type="SUPFAM" id="SSF53822">
    <property type="entry name" value="Periplasmic binding protein-like I"/>
    <property type="match status" value="1"/>
</dbReference>
<proteinExistence type="inferred from homology"/>
<keyword evidence="4 7" id="KW-0732">Signal</keyword>
<feature type="signal peptide" evidence="7">
    <location>
        <begin position="1"/>
        <end position="21"/>
    </location>
</feature>
<evidence type="ECO:0000313" key="9">
    <source>
        <dbReference type="EMBL" id="BDE04876.1"/>
    </source>
</evidence>
<keyword evidence="10" id="KW-1185">Reference proteome</keyword>
<evidence type="ECO:0000256" key="3">
    <source>
        <dbReference type="ARBA" id="ARBA00022475"/>
    </source>
</evidence>
<evidence type="ECO:0000313" key="10">
    <source>
        <dbReference type="Proteomes" id="UP001317532"/>
    </source>
</evidence>
<sequence>MKLRWRAAALVLALVPLCATAEGCAPKSAGDGRLKVGMVTDVGGLGDRSFNDSAYAGLQRAKKTLGVDTTVLQSHSAADYDVNMTVLANKEYDEIFAIGFLMAKDVASVAARYAKRHFAIIDAVVNIPNVTSVTFKEEEGSYLAGALAAMTTKKKTIAFLGGIDIPLLRKFEVGFTAGAHQIDPSINVLVKYVGSFDDVAAGKELAGVLFDQGADIVYVAAGKAGLGAIDQVKSRAGDYVIGVDSDQDAIAPGKILTSMIKRVDIGVYRVTEEAVSHKPRSGQLVLGLKDGGVGLTDFAYTKSVVTPDKIAVLSKLRAAIVGGTIAVPYTREGLASYKRVRL</sequence>
<organism evidence="9 10">
    <name type="scientific">Vulcanimicrobium alpinum</name>
    <dbReference type="NCBI Taxonomy" id="3016050"/>
    <lineage>
        <taxon>Bacteria</taxon>
        <taxon>Bacillati</taxon>
        <taxon>Vulcanimicrobiota</taxon>
        <taxon>Vulcanimicrobiia</taxon>
        <taxon>Vulcanimicrobiales</taxon>
        <taxon>Vulcanimicrobiaceae</taxon>
        <taxon>Vulcanimicrobium</taxon>
    </lineage>
</organism>
<dbReference type="InterPro" id="IPR003760">
    <property type="entry name" value="PnrA-like"/>
</dbReference>
<protein>
    <submittedName>
        <fullName evidence="9">BMP family ABC transporter substrate-binding protein</fullName>
    </submittedName>
</protein>
<name>A0AAN1XS60_UNVUL</name>
<gene>
    <name evidence="9" type="ORF">WPS_01520</name>
</gene>
<keyword evidence="3" id="KW-1003">Cell membrane</keyword>
<evidence type="ECO:0000259" key="8">
    <source>
        <dbReference type="Pfam" id="PF02608"/>
    </source>
</evidence>
<feature type="chain" id="PRO_5042961885" evidence="7">
    <location>
        <begin position="22"/>
        <end position="342"/>
    </location>
</feature>